<feature type="region of interest" description="Disordered" evidence="1">
    <location>
        <begin position="126"/>
        <end position="158"/>
    </location>
</feature>
<evidence type="ECO:0000313" key="2">
    <source>
        <dbReference type="EMBL" id="KAJ8024394.1"/>
    </source>
</evidence>
<dbReference type="PANTHER" id="PTHR47018:SF3">
    <property type="entry name" value="MYCBP-ASSOCIATED PROTEIN"/>
    <property type="match status" value="1"/>
</dbReference>
<dbReference type="AlphaFoldDB" id="A0A9Q1BGK0"/>
<reference evidence="2" key="1">
    <citation type="submission" date="2021-10" db="EMBL/GenBank/DDBJ databases">
        <title>Tropical sea cucumber genome reveals ecological adaptation and Cuvierian tubules defense mechanism.</title>
        <authorList>
            <person name="Chen T."/>
        </authorList>
    </citation>
    <scope>NUCLEOTIDE SEQUENCE</scope>
    <source>
        <strain evidence="2">Nanhai2018</strain>
        <tissue evidence="2">Muscle</tissue>
    </source>
</reference>
<dbReference type="PANTHER" id="PTHR47018">
    <property type="entry name" value="CXC DOMAIN-CONTAINING PROTEIN-RELATED"/>
    <property type="match status" value="1"/>
</dbReference>
<protein>
    <submittedName>
        <fullName evidence="2">Uncharacterized protein</fullName>
    </submittedName>
</protein>
<evidence type="ECO:0000313" key="3">
    <source>
        <dbReference type="Proteomes" id="UP001152320"/>
    </source>
</evidence>
<dbReference type="Proteomes" id="UP001152320">
    <property type="component" value="Chromosome 18"/>
</dbReference>
<proteinExistence type="predicted"/>
<evidence type="ECO:0000256" key="1">
    <source>
        <dbReference type="SAM" id="MobiDB-lite"/>
    </source>
</evidence>
<sequence>MQNHKISRIPADDKMDELELSGTDPLPVKDPTIWSKCILCQDDSSQRGLLVLKSKVGSFGRLIETIQERCNIQDSDYVQINKRLDGASAELLQERNAVWHRTCYSNLTNKDQIHWARVRYNQALSSGSHINKGPGRKRKRSNVSVESSGSSTPFTRSSTEPYDKALCFICQSDDGKPVFCVRRDNAGKSLREAVEIGQNPVFMTRLNTAIDPSDAHAIDVTYHSVLEREHNAIDRIKAAKLSHGNPFEVEGNQLFNVITNAYVPNEFVSQILNIDETGQKLYEQFVAERINWDVSLWEPVKKEKKIQIWLLRFRDKTRDLEETKDLYGRLMVLSRSNMDVNHKDAIGNFEFTVTRRALFAPDLSLLSCTDKSKLIYALDKLANETLSLSEDVPDP</sequence>
<dbReference type="EMBL" id="JAIZAY010000018">
    <property type="protein sequence ID" value="KAJ8024394.1"/>
    <property type="molecule type" value="Genomic_DNA"/>
</dbReference>
<name>A0A9Q1BGK0_HOLLE</name>
<accession>A0A9Q1BGK0</accession>
<keyword evidence="3" id="KW-1185">Reference proteome</keyword>
<gene>
    <name evidence="2" type="ORF">HOLleu_34295</name>
</gene>
<dbReference type="OrthoDB" id="5984884at2759"/>
<feature type="compositionally biased region" description="Low complexity" evidence="1">
    <location>
        <begin position="142"/>
        <end position="158"/>
    </location>
</feature>
<organism evidence="2 3">
    <name type="scientific">Holothuria leucospilota</name>
    <name type="common">Black long sea cucumber</name>
    <name type="synonym">Mertensiothuria leucospilota</name>
    <dbReference type="NCBI Taxonomy" id="206669"/>
    <lineage>
        <taxon>Eukaryota</taxon>
        <taxon>Metazoa</taxon>
        <taxon>Echinodermata</taxon>
        <taxon>Eleutherozoa</taxon>
        <taxon>Echinozoa</taxon>
        <taxon>Holothuroidea</taxon>
        <taxon>Aspidochirotacea</taxon>
        <taxon>Aspidochirotida</taxon>
        <taxon>Holothuriidae</taxon>
        <taxon>Holothuria</taxon>
    </lineage>
</organism>
<comment type="caution">
    <text evidence="2">The sequence shown here is derived from an EMBL/GenBank/DDBJ whole genome shotgun (WGS) entry which is preliminary data.</text>
</comment>